<feature type="region of interest" description="Disordered" evidence="1">
    <location>
        <begin position="84"/>
        <end position="140"/>
    </location>
</feature>
<sequence length="140" mass="15832">MEKSEKLSFGTLEEVCDLVDEFLCYENDKSEIFWNSLYNEPTLQQMYVQCLIYKYISITYGLGQKPLRQALRIIKNLTTNPAPIKSHSLDGPDALRSATSAPTSPAASITAQKRVRSTTGPSRRISMDIKIDSRPLEEKE</sequence>
<dbReference type="Proteomes" id="UP000007875">
    <property type="component" value="Unassembled WGS sequence"/>
</dbReference>
<dbReference type="AlphaFoldDB" id="H2ZHT1"/>
<accession>H2ZHT1</accession>
<organism evidence="2 3">
    <name type="scientific">Ciona savignyi</name>
    <name type="common">Pacific transparent sea squirt</name>
    <dbReference type="NCBI Taxonomy" id="51511"/>
    <lineage>
        <taxon>Eukaryota</taxon>
        <taxon>Metazoa</taxon>
        <taxon>Chordata</taxon>
        <taxon>Tunicata</taxon>
        <taxon>Ascidiacea</taxon>
        <taxon>Phlebobranchia</taxon>
        <taxon>Cionidae</taxon>
        <taxon>Ciona</taxon>
    </lineage>
</organism>
<dbReference type="HOGENOM" id="CLU_1834453_0_0_1"/>
<feature type="compositionally biased region" description="Basic and acidic residues" evidence="1">
    <location>
        <begin position="125"/>
        <end position="140"/>
    </location>
</feature>
<proteinExistence type="predicted"/>
<dbReference type="InParanoid" id="H2ZHT1"/>
<evidence type="ECO:0000313" key="2">
    <source>
        <dbReference type="Ensembl" id="ENSCSAVP00000017147.1"/>
    </source>
</evidence>
<evidence type="ECO:0000313" key="3">
    <source>
        <dbReference type="Proteomes" id="UP000007875"/>
    </source>
</evidence>
<dbReference type="Ensembl" id="ENSCSAVT00000017333.1">
    <property type="protein sequence ID" value="ENSCSAVP00000017147.1"/>
    <property type="gene ID" value="ENSCSAVG00000010092.1"/>
</dbReference>
<reference evidence="2" key="2">
    <citation type="submission" date="2025-08" db="UniProtKB">
        <authorList>
            <consortium name="Ensembl"/>
        </authorList>
    </citation>
    <scope>IDENTIFICATION</scope>
</reference>
<evidence type="ECO:0000256" key="1">
    <source>
        <dbReference type="SAM" id="MobiDB-lite"/>
    </source>
</evidence>
<name>H2ZHT1_CIOSA</name>
<reference evidence="2" key="3">
    <citation type="submission" date="2025-09" db="UniProtKB">
        <authorList>
            <consortium name="Ensembl"/>
        </authorList>
    </citation>
    <scope>IDENTIFICATION</scope>
</reference>
<reference evidence="3" key="1">
    <citation type="submission" date="2003-08" db="EMBL/GenBank/DDBJ databases">
        <authorList>
            <person name="Birren B."/>
            <person name="Nusbaum C."/>
            <person name="Abebe A."/>
            <person name="Abouelleil A."/>
            <person name="Adekoya E."/>
            <person name="Ait-zahra M."/>
            <person name="Allen N."/>
            <person name="Allen T."/>
            <person name="An P."/>
            <person name="Anderson M."/>
            <person name="Anderson S."/>
            <person name="Arachchi H."/>
            <person name="Armbruster J."/>
            <person name="Bachantsang P."/>
            <person name="Baldwin J."/>
            <person name="Barry A."/>
            <person name="Bayul T."/>
            <person name="Blitshsteyn B."/>
            <person name="Bloom T."/>
            <person name="Blye J."/>
            <person name="Boguslavskiy L."/>
            <person name="Borowsky M."/>
            <person name="Boukhgalter B."/>
            <person name="Brunache A."/>
            <person name="Butler J."/>
            <person name="Calixte N."/>
            <person name="Calvo S."/>
            <person name="Camarata J."/>
            <person name="Campo K."/>
            <person name="Chang J."/>
            <person name="Cheshatsang Y."/>
            <person name="Citroen M."/>
            <person name="Collymore A."/>
            <person name="Considine T."/>
            <person name="Cook A."/>
            <person name="Cooke P."/>
            <person name="Corum B."/>
            <person name="Cuomo C."/>
            <person name="David R."/>
            <person name="Dawoe T."/>
            <person name="Degray S."/>
            <person name="Dodge S."/>
            <person name="Dooley K."/>
            <person name="Dorje P."/>
            <person name="Dorjee K."/>
            <person name="Dorris L."/>
            <person name="Duffey N."/>
            <person name="Dupes A."/>
            <person name="Elkins T."/>
            <person name="Engels R."/>
            <person name="Erickson J."/>
            <person name="Farina A."/>
            <person name="Faro S."/>
            <person name="Ferreira P."/>
            <person name="Fischer H."/>
            <person name="Fitzgerald M."/>
            <person name="Foley K."/>
            <person name="Gage D."/>
            <person name="Galagan J."/>
            <person name="Gearin G."/>
            <person name="Gnerre S."/>
            <person name="Gnirke A."/>
            <person name="Goyette A."/>
            <person name="Graham J."/>
            <person name="Grandbois E."/>
            <person name="Gyaltsen K."/>
            <person name="Hafez N."/>
            <person name="Hagopian D."/>
            <person name="Hagos B."/>
            <person name="Hall J."/>
            <person name="Hatcher B."/>
            <person name="Heller A."/>
            <person name="Higgins H."/>
            <person name="Honan T."/>
            <person name="Horn A."/>
            <person name="Houde N."/>
            <person name="Hughes L."/>
            <person name="Hulme W."/>
            <person name="Husby E."/>
            <person name="Iliev I."/>
            <person name="Jaffe D."/>
            <person name="Jones C."/>
            <person name="Kamal M."/>
            <person name="Kamat A."/>
            <person name="Kamvysselis M."/>
            <person name="Karlsson E."/>
            <person name="Kells C."/>
            <person name="Kieu A."/>
            <person name="Kisner P."/>
            <person name="Kodira C."/>
            <person name="Kulbokas E."/>
            <person name="Labutti K."/>
            <person name="Lama D."/>
            <person name="Landers T."/>
            <person name="Leger J."/>
            <person name="Levine S."/>
            <person name="Lewis D."/>
            <person name="Lewis T."/>
            <person name="Lindblad-toh K."/>
            <person name="Liu X."/>
            <person name="Lokyitsang T."/>
            <person name="Lokyitsang Y."/>
            <person name="Lucien O."/>
            <person name="Lui A."/>
            <person name="Ma L.J."/>
            <person name="Mabbitt R."/>
            <person name="Macdonald J."/>
            <person name="Maclean C."/>
            <person name="Major J."/>
            <person name="Manning J."/>
            <person name="Marabella R."/>
            <person name="Maru K."/>
            <person name="Matthews C."/>
            <person name="Mauceli E."/>
            <person name="Mccarthy M."/>
            <person name="Mcdonough S."/>
            <person name="Mcghee T."/>
            <person name="Meldrim J."/>
            <person name="Meneus L."/>
            <person name="Mesirov J."/>
            <person name="Mihalev A."/>
            <person name="Mihova T."/>
            <person name="Mikkelsen T."/>
            <person name="Mlenga V."/>
            <person name="Moru K."/>
            <person name="Mozes J."/>
            <person name="Mulrain L."/>
            <person name="Munson G."/>
            <person name="Naylor J."/>
            <person name="Newes C."/>
            <person name="Nguyen C."/>
            <person name="Nguyen N."/>
            <person name="Nguyen T."/>
            <person name="Nicol R."/>
            <person name="Nielsen C."/>
            <person name="Nizzari M."/>
            <person name="Norbu C."/>
            <person name="Norbu N."/>
            <person name="O'donnell P."/>
            <person name="Okoawo O."/>
            <person name="O'leary S."/>
            <person name="Omotosho B."/>
            <person name="O'neill K."/>
            <person name="Osman S."/>
            <person name="Parker S."/>
            <person name="Perrin D."/>
            <person name="Phunkhang P."/>
            <person name="Piqani B."/>
            <person name="Purcell S."/>
            <person name="Rachupka T."/>
            <person name="Ramasamy U."/>
            <person name="Rameau R."/>
            <person name="Ray V."/>
            <person name="Raymond C."/>
            <person name="Retta R."/>
            <person name="Richardson S."/>
            <person name="Rise C."/>
            <person name="Rodriguez J."/>
            <person name="Rogers J."/>
            <person name="Rogov P."/>
            <person name="Rutman M."/>
            <person name="Schupbach R."/>
            <person name="Seaman C."/>
            <person name="Settipalli S."/>
            <person name="Sharpe T."/>
            <person name="Sheridan J."/>
            <person name="Sherpa N."/>
            <person name="Shi J."/>
            <person name="Smirnov S."/>
            <person name="Smith C."/>
            <person name="Sougnez C."/>
            <person name="Spencer B."/>
            <person name="Stalker J."/>
            <person name="Stange-thomann N."/>
            <person name="Stavropoulos S."/>
            <person name="Stetson K."/>
            <person name="Stone C."/>
            <person name="Stone S."/>
            <person name="Stubbs M."/>
            <person name="Talamas J."/>
            <person name="Tchuinga P."/>
            <person name="Tenzing P."/>
            <person name="Tesfaye S."/>
            <person name="Theodore J."/>
            <person name="Thoulutsang Y."/>
            <person name="Topham K."/>
            <person name="Towey S."/>
            <person name="Tsamla T."/>
            <person name="Tsomo N."/>
            <person name="Vallee D."/>
            <person name="Vassiliev H."/>
            <person name="Venkataraman V."/>
            <person name="Vinson J."/>
            <person name="Vo A."/>
            <person name="Wade C."/>
            <person name="Wang S."/>
            <person name="Wangchuk T."/>
            <person name="Wangdi T."/>
            <person name="Whittaker C."/>
            <person name="Wilkinson J."/>
            <person name="Wu Y."/>
            <person name="Wyman D."/>
            <person name="Yadav S."/>
            <person name="Yang S."/>
            <person name="Yang X."/>
            <person name="Yeager S."/>
            <person name="Yee E."/>
            <person name="Young G."/>
            <person name="Zainoun J."/>
            <person name="Zembeck L."/>
            <person name="Zimmer A."/>
            <person name="Zody M."/>
            <person name="Lander E."/>
        </authorList>
    </citation>
    <scope>NUCLEOTIDE SEQUENCE [LARGE SCALE GENOMIC DNA]</scope>
</reference>
<feature type="compositionally biased region" description="Low complexity" evidence="1">
    <location>
        <begin position="97"/>
        <end position="108"/>
    </location>
</feature>
<keyword evidence="3" id="KW-1185">Reference proteome</keyword>
<protein>
    <submittedName>
        <fullName evidence="2">Uncharacterized protein</fullName>
    </submittedName>
</protein>